<feature type="non-terminal residue" evidence="3">
    <location>
        <position position="1"/>
    </location>
</feature>
<feature type="non-terminal residue" evidence="3">
    <location>
        <position position="252"/>
    </location>
</feature>
<comment type="caution">
    <text evidence="3">The sequence shown here is derived from an EMBL/GenBank/DDBJ whole genome shotgun (WGS) entry which is preliminary data.</text>
</comment>
<proteinExistence type="predicted"/>
<evidence type="ECO:0000313" key="3">
    <source>
        <dbReference type="EMBL" id="EPS67080.1"/>
    </source>
</evidence>
<name>S8CK60_9LAMI</name>
<dbReference type="PANTHER" id="PTHR32343:SF26">
    <property type="entry name" value="RNA-BINDING (RRM_RBD_RNP MOTIFS) FAMILY PROTEIN"/>
    <property type="match status" value="1"/>
</dbReference>
<dbReference type="InterPro" id="IPR035979">
    <property type="entry name" value="RBD_domain_sf"/>
</dbReference>
<protein>
    <recommendedName>
        <fullName evidence="2">RRM domain-containing protein</fullName>
    </recommendedName>
</protein>
<dbReference type="SUPFAM" id="SSF54928">
    <property type="entry name" value="RNA-binding domain, RBD"/>
    <property type="match status" value="1"/>
</dbReference>
<dbReference type="Proteomes" id="UP000015453">
    <property type="component" value="Unassembled WGS sequence"/>
</dbReference>
<feature type="domain" description="RRM" evidence="2">
    <location>
        <begin position="8"/>
        <end position="85"/>
    </location>
</feature>
<keyword evidence="1" id="KW-0694">RNA-binding</keyword>
<reference evidence="3 4" key="1">
    <citation type="journal article" date="2013" name="BMC Genomics">
        <title>The miniature genome of a carnivorous plant Genlisea aurea contains a low number of genes and short non-coding sequences.</title>
        <authorList>
            <person name="Leushkin E.V."/>
            <person name="Sutormin R.A."/>
            <person name="Nabieva E.R."/>
            <person name="Penin A.A."/>
            <person name="Kondrashov A.S."/>
            <person name="Logacheva M.D."/>
        </authorList>
    </citation>
    <scope>NUCLEOTIDE SEQUENCE [LARGE SCALE GENOMIC DNA]</scope>
</reference>
<dbReference type="PANTHER" id="PTHR32343">
    <property type="entry name" value="SERINE/ARGININE-RICH SPLICING FACTOR"/>
    <property type="match status" value="1"/>
</dbReference>
<dbReference type="AlphaFoldDB" id="S8CK60"/>
<dbReference type="OrthoDB" id="7763451at2759"/>
<dbReference type="GO" id="GO:0003723">
    <property type="term" value="F:RNA binding"/>
    <property type="evidence" value="ECO:0007669"/>
    <property type="project" value="UniProtKB-UniRule"/>
</dbReference>
<dbReference type="InterPro" id="IPR012677">
    <property type="entry name" value="Nucleotide-bd_a/b_plait_sf"/>
</dbReference>
<dbReference type="PROSITE" id="PS50102">
    <property type="entry name" value="RRM"/>
    <property type="match status" value="1"/>
</dbReference>
<organism evidence="3 4">
    <name type="scientific">Genlisea aurea</name>
    <dbReference type="NCBI Taxonomy" id="192259"/>
    <lineage>
        <taxon>Eukaryota</taxon>
        <taxon>Viridiplantae</taxon>
        <taxon>Streptophyta</taxon>
        <taxon>Embryophyta</taxon>
        <taxon>Tracheophyta</taxon>
        <taxon>Spermatophyta</taxon>
        <taxon>Magnoliopsida</taxon>
        <taxon>eudicotyledons</taxon>
        <taxon>Gunneridae</taxon>
        <taxon>Pentapetalae</taxon>
        <taxon>asterids</taxon>
        <taxon>lamiids</taxon>
        <taxon>Lamiales</taxon>
        <taxon>Lentibulariaceae</taxon>
        <taxon>Genlisea</taxon>
    </lineage>
</organism>
<evidence type="ECO:0000256" key="1">
    <source>
        <dbReference type="PROSITE-ProRule" id="PRU00176"/>
    </source>
</evidence>
<gene>
    <name evidence="3" type="ORF">M569_07695</name>
</gene>
<evidence type="ECO:0000313" key="4">
    <source>
        <dbReference type="Proteomes" id="UP000015453"/>
    </source>
</evidence>
<sequence>TALMDMSPSGYIAEITCLSPKATEADLRNFFALCGEIADVEIIRAGDYASTAYVTFRNSYSLETAVLLTGAIIVDQPVCITRWGPDAEEEYDAWTRYDDDSYTSVCYAYRASATPPPSAGEAVSTVSLAQDVVKAMISQGYVLGKDALAKARAFDEAHGLSAAAAAKVAEVSERIGLTNKIFAGMEAARSVDRRYRIYDTTRDAVRAAGRGAASAANAVVSSGYFSRGAIWLSGALDRASRAAAELGARGGN</sequence>
<dbReference type="EMBL" id="AUSU01003307">
    <property type="protein sequence ID" value="EPS67080.1"/>
    <property type="molecule type" value="Genomic_DNA"/>
</dbReference>
<dbReference type="Gene3D" id="3.30.70.330">
    <property type="match status" value="1"/>
</dbReference>
<accession>S8CK60</accession>
<dbReference type="InterPro" id="IPR000504">
    <property type="entry name" value="RRM_dom"/>
</dbReference>
<evidence type="ECO:0000259" key="2">
    <source>
        <dbReference type="PROSITE" id="PS50102"/>
    </source>
</evidence>
<keyword evidence="4" id="KW-1185">Reference proteome</keyword>
<dbReference type="Pfam" id="PF00076">
    <property type="entry name" value="RRM_1"/>
    <property type="match status" value="1"/>
</dbReference>